<reference evidence="1 2" key="1">
    <citation type="journal article" date="2019" name="Environ. Microbiol.">
        <title>An active ?-lactamase is a part of an orchestrated cell wall stress resistance network of Bacillus subtilis and related rhizosphere species.</title>
        <authorList>
            <person name="Bucher T."/>
            <person name="Keren-Paz A."/>
            <person name="Hausser J."/>
            <person name="Olender T."/>
            <person name="Cytryn E."/>
            <person name="Kolodkin-Gal I."/>
        </authorList>
    </citation>
    <scope>NUCLEOTIDE SEQUENCE [LARGE SCALE GENOMIC DNA]</scope>
    <source>
        <strain evidence="1 2">I32</strain>
    </source>
</reference>
<feature type="non-terminal residue" evidence="1">
    <location>
        <position position="1"/>
    </location>
</feature>
<organism evidence="1 2">
    <name type="scientific">Bacillus cereus</name>
    <dbReference type="NCBI Taxonomy" id="1396"/>
    <lineage>
        <taxon>Bacteria</taxon>
        <taxon>Bacillati</taxon>
        <taxon>Bacillota</taxon>
        <taxon>Bacilli</taxon>
        <taxon>Bacillales</taxon>
        <taxon>Bacillaceae</taxon>
        <taxon>Bacillus</taxon>
        <taxon>Bacillus cereus group</taxon>
    </lineage>
</organism>
<protein>
    <submittedName>
        <fullName evidence="1">GNAT family N-acetyltransferase</fullName>
    </submittedName>
</protein>
<dbReference type="AlphaFoldDB" id="A0A9X9A042"/>
<name>A0A9X9A042_BACCE</name>
<accession>A0A9X9A042</accession>
<evidence type="ECO:0000313" key="1">
    <source>
        <dbReference type="EMBL" id="TKI86654.1"/>
    </source>
</evidence>
<proteinExistence type="predicted"/>
<sequence length="36" mass="4377">FTKESRTLCLFYNNPVAGRIYKRLGFKDIGMWTMYR</sequence>
<comment type="caution">
    <text evidence="1">The sequence shown here is derived from an EMBL/GenBank/DDBJ whole genome shotgun (WGS) entry which is preliminary data.</text>
</comment>
<evidence type="ECO:0000313" key="2">
    <source>
        <dbReference type="Proteomes" id="UP000308444"/>
    </source>
</evidence>
<gene>
    <name evidence="1" type="ORF">FC695_39280</name>
</gene>
<dbReference type="Proteomes" id="UP000308444">
    <property type="component" value="Unassembled WGS sequence"/>
</dbReference>
<dbReference type="EMBL" id="SZOH01004320">
    <property type="protein sequence ID" value="TKI86654.1"/>
    <property type="molecule type" value="Genomic_DNA"/>
</dbReference>